<dbReference type="Pfam" id="PF23774">
    <property type="entry name" value="TPR_GEMI5"/>
    <property type="match status" value="1"/>
</dbReference>
<feature type="domain" description="Gem-associated protein 5 second beta-propeller" evidence="4">
    <location>
        <begin position="572"/>
        <end position="849"/>
    </location>
</feature>
<dbReference type="InterPro" id="IPR001680">
    <property type="entry name" value="WD40_rpt"/>
</dbReference>
<feature type="region of interest" description="Disordered" evidence="1">
    <location>
        <begin position="223"/>
        <end position="252"/>
    </location>
</feature>
<dbReference type="PANTHER" id="PTHR46362:SF1">
    <property type="entry name" value="GEM-ASSOCIATED PROTEIN 5"/>
    <property type="match status" value="1"/>
</dbReference>
<dbReference type="GeneID" id="6495600"/>
<dbReference type="eggNOG" id="KOG4155">
    <property type="taxonomic scope" value="Eukaryota"/>
</dbReference>
<dbReference type="FunCoup" id="B3MIU2">
    <property type="interactions" value="1164"/>
</dbReference>
<dbReference type="GO" id="GO:0071254">
    <property type="term" value="C:cytoplasmic U snRNP body"/>
    <property type="evidence" value="ECO:0007669"/>
    <property type="project" value="EnsemblMetazoa"/>
</dbReference>
<evidence type="ECO:0000313" key="6">
    <source>
        <dbReference type="Proteomes" id="UP000007801"/>
    </source>
</evidence>
<feature type="domain" description="Gem-associated protein 5 first beta-propeller" evidence="2">
    <location>
        <begin position="25"/>
        <end position="536"/>
    </location>
</feature>
<feature type="compositionally biased region" description="Polar residues" evidence="1">
    <location>
        <begin position="347"/>
        <end position="363"/>
    </location>
</feature>
<dbReference type="GO" id="GO:0032797">
    <property type="term" value="C:SMN complex"/>
    <property type="evidence" value="ECO:0007669"/>
    <property type="project" value="EnsemblMetazoa"/>
</dbReference>
<protein>
    <submittedName>
        <fullName evidence="5">Uncharacterized protein</fullName>
    </submittedName>
</protein>
<dbReference type="Gene3D" id="2.130.10.10">
    <property type="entry name" value="YVTN repeat-like/Quinoprotein amine dehydrogenase"/>
    <property type="match status" value="3"/>
</dbReference>
<feature type="compositionally biased region" description="Polar residues" evidence="1">
    <location>
        <begin position="929"/>
        <end position="940"/>
    </location>
</feature>
<dbReference type="InterPro" id="IPR056421">
    <property type="entry name" value="TPR_GEMI5"/>
</dbReference>
<evidence type="ECO:0000256" key="1">
    <source>
        <dbReference type="SAM" id="MobiDB-lite"/>
    </source>
</evidence>
<dbReference type="GO" id="GO:0000387">
    <property type="term" value="P:spliceosomal snRNP assembly"/>
    <property type="evidence" value="ECO:0007669"/>
    <property type="project" value="TreeGrafter"/>
</dbReference>
<dbReference type="InterPro" id="IPR036322">
    <property type="entry name" value="WD40_repeat_dom_sf"/>
</dbReference>
<name>B3MIU2_DROAN</name>
<dbReference type="GO" id="GO:0007629">
    <property type="term" value="P:flight behavior"/>
    <property type="evidence" value="ECO:0007669"/>
    <property type="project" value="EnsemblMetazoa"/>
</dbReference>
<dbReference type="KEGG" id="dan:6495600"/>
<dbReference type="PANTHER" id="PTHR46362">
    <property type="entry name" value="GEM-ASSOCIATED PROTEIN 5"/>
    <property type="match status" value="1"/>
</dbReference>
<evidence type="ECO:0000259" key="2">
    <source>
        <dbReference type="Pfam" id="PF23770"/>
    </source>
</evidence>
<dbReference type="GO" id="GO:0003730">
    <property type="term" value="F:mRNA 3'-UTR binding"/>
    <property type="evidence" value="ECO:0007669"/>
    <property type="project" value="TreeGrafter"/>
</dbReference>
<proteinExistence type="predicted"/>
<dbReference type="GO" id="GO:0005634">
    <property type="term" value="C:nucleus"/>
    <property type="evidence" value="ECO:0007669"/>
    <property type="project" value="EnsemblMetazoa"/>
</dbReference>
<dbReference type="GO" id="GO:0035075">
    <property type="term" value="P:response to ecdysone"/>
    <property type="evidence" value="ECO:0007669"/>
    <property type="project" value="EnsemblMetazoa"/>
</dbReference>
<feature type="region of interest" description="Disordered" evidence="1">
    <location>
        <begin position="897"/>
        <end position="945"/>
    </location>
</feature>
<evidence type="ECO:0000259" key="3">
    <source>
        <dbReference type="Pfam" id="PF23774"/>
    </source>
</evidence>
<organism evidence="5 6">
    <name type="scientific">Drosophila ananassae</name>
    <name type="common">Fruit fly</name>
    <dbReference type="NCBI Taxonomy" id="7217"/>
    <lineage>
        <taxon>Eukaryota</taxon>
        <taxon>Metazoa</taxon>
        <taxon>Ecdysozoa</taxon>
        <taxon>Arthropoda</taxon>
        <taxon>Hexapoda</taxon>
        <taxon>Insecta</taxon>
        <taxon>Pterygota</taxon>
        <taxon>Neoptera</taxon>
        <taxon>Endopterygota</taxon>
        <taxon>Diptera</taxon>
        <taxon>Brachycera</taxon>
        <taxon>Muscomorpha</taxon>
        <taxon>Ephydroidea</taxon>
        <taxon>Drosophilidae</taxon>
        <taxon>Drosophila</taxon>
        <taxon>Sophophora</taxon>
    </lineage>
</organism>
<dbReference type="SUPFAM" id="SSF50969">
    <property type="entry name" value="YVTN repeat-like/Quinoprotein amine dehydrogenase"/>
    <property type="match status" value="1"/>
</dbReference>
<dbReference type="SUPFAM" id="SSF50978">
    <property type="entry name" value="WD40 repeat-like"/>
    <property type="match status" value="2"/>
</dbReference>
<dbReference type="OrthoDB" id="7326421at2759"/>
<gene>
    <name evidence="5" type="primary">Dana\GF12753</name>
    <name evidence="5" type="synonym">dana_GLEANR_12770</name>
    <name evidence="5" type="ORF">GF12753</name>
</gene>
<dbReference type="GO" id="GO:0007591">
    <property type="term" value="P:molting cycle, chitin-based cuticle"/>
    <property type="evidence" value="ECO:0007669"/>
    <property type="project" value="EnsemblMetazoa"/>
</dbReference>
<feature type="compositionally biased region" description="Basic residues" evidence="1">
    <location>
        <begin position="900"/>
        <end position="911"/>
    </location>
</feature>
<dbReference type="Pfam" id="PF23775">
    <property type="entry name" value="Beta-prop_RIG_2nd"/>
    <property type="match status" value="1"/>
</dbReference>
<dbReference type="EMBL" id="CH902619">
    <property type="protein sequence ID" value="EDV36002.1"/>
    <property type="molecule type" value="Genomic_DNA"/>
</dbReference>
<feature type="domain" description="Gem-associated protein 5 TPR" evidence="3">
    <location>
        <begin position="1024"/>
        <end position="1193"/>
    </location>
</feature>
<dbReference type="InterPro" id="IPR011044">
    <property type="entry name" value="Quino_amine_DH_bsu"/>
</dbReference>
<dbReference type="InterPro" id="IPR052640">
    <property type="entry name" value="Gemin-5"/>
</dbReference>
<accession>B3MIU2</accession>
<dbReference type="OMA" id="DVSPMWG"/>
<dbReference type="PhylomeDB" id="B3MIU2"/>
<dbReference type="Pfam" id="PF23770">
    <property type="entry name" value="Beta-prop_RIG_1st"/>
    <property type="match status" value="1"/>
</dbReference>
<dbReference type="InterPro" id="IPR056424">
    <property type="entry name" value="Beta-prop_GEMI5_2nd"/>
</dbReference>
<evidence type="ECO:0000313" key="5">
    <source>
        <dbReference type="EMBL" id="EDV36002.1"/>
    </source>
</evidence>
<dbReference type="Proteomes" id="UP000007801">
    <property type="component" value="Unassembled WGS sequence"/>
</dbReference>
<dbReference type="STRING" id="7217.B3MIU2"/>
<sequence>MNTPVMFNNVPTPPGSVSLAAAVPDGGLLYAGIRCINYISAPPANGKDRPQVLTMSTRINILALDVSPLWGNAGNHFAIVGDDLSVQVWDCDSGEAVTGHKAHQHQHEARDVRAAHHTSSSVLMSYLANGNILSADASDLVIYCVASNTYCRRPTFLAPRNHQLTILRCSPYNDNLFAVGTAAGNVMVCDLRKMSIVYKFSGHKAPICGLAWREVTANQEETDDSIDPYKWRSRNGTEDEKPKSKPPPLVKSKAAESDDLFDIYNFEHLECEFGAPAAPVRRKSSDICGDEFVGLEKPSGAGVFDYVEACESMKAELMAHRQEADVQHVEVTLKDCEPTNPTDPPSDASTISNHQENSESTEGSLEVIHYSSSSDDAVIVDGEAAKPKREVLHHIYHQAEVHAPETPQAKPEPQTNLNAVASVSTETLSSVSVSTTRPDTLLVSIDGNEVMMIWNTNTGAHSGKNYSRSKVAGKHNNVHWLNERTIVSISRNQLFFWTLEYERRMLRYKINRDRHYFCNLQDIAMVACPPNHQEIWLCRNNRQIEWFNAKTGKGSASYGTVAFGVRAMAECPDDMNKIALGCSDRRVAFFDISKLSTSCLPIDSIYVSSNVYSLAWSPDCLNLAFGGFDGTVGILDVERMKVKAILRTPHKKEIYSLAWQDHYIYFVVNRVFGFFDLRKSKGDPILVNSIARPSYLSVRGNFLFVGTDDGLLQLHERNSDTYNTWSPFIRQSALLARYITDIAWSPVDTNKFAVVGNDKLVVVLEFQPDDRNWKKLHTFTATAEKASITSLKWSNNQKNQLLTFHIEGTVCLWNTDGPLRPPLTVTYHCPMWCGIFLPSDENIIMCSGKAVSVELVDIRNALTGNKKTICSKVDALLNVKWASKSLTQPFAPVLSAAEKKRQRRDQRKAASKHQAETAEEVREAPKVTQALSENKENTAPTKDAPVEEMLGALSLDQKPKQVVVKECTKCKQLEAKESTESVLFHSRTCLYLAQKELNKSALEKLAIVLTEDAALIDKSVLLSKLFGTKVMAKDLIATEMTNLKHSNTKDIAPLCLALSTFKLREELEQHMTNKTLTEWHISVAPSVSFTFWQDCCRAYANQMKEKGYIMHAATYLFGLGMQKEAINLFLENEYYKEALVHARICLPATDPLIKTIINRWLDQLEGTGNFGAAALICVLDNEMLRGYSFLRKYRNCTPEIAELMEQIKRIGQLGSVLDGSDAAEPTQNGAATDHSA</sequence>
<feature type="compositionally biased region" description="Basic and acidic residues" evidence="1">
    <location>
        <begin position="913"/>
        <end position="925"/>
    </location>
</feature>
<dbReference type="AlphaFoldDB" id="B3MIU2"/>
<keyword evidence="6" id="KW-1185">Reference proteome</keyword>
<dbReference type="SMART" id="SM00320">
    <property type="entry name" value="WD40"/>
    <property type="match status" value="8"/>
</dbReference>
<feature type="region of interest" description="Disordered" evidence="1">
    <location>
        <begin position="334"/>
        <end position="364"/>
    </location>
</feature>
<dbReference type="InParanoid" id="B3MIU2"/>
<dbReference type="InterPro" id="IPR056432">
    <property type="entry name" value="Beta-prop_GEMI5_1st"/>
</dbReference>
<feature type="compositionally biased region" description="Basic and acidic residues" evidence="1">
    <location>
        <begin position="227"/>
        <end position="243"/>
    </location>
</feature>
<reference evidence="5 6" key="1">
    <citation type="journal article" date="2007" name="Nature">
        <title>Evolution of genes and genomes on the Drosophila phylogeny.</title>
        <authorList>
            <consortium name="Drosophila 12 Genomes Consortium"/>
            <person name="Clark A.G."/>
            <person name="Eisen M.B."/>
            <person name="Smith D.R."/>
            <person name="Bergman C.M."/>
            <person name="Oliver B."/>
            <person name="Markow T.A."/>
            <person name="Kaufman T.C."/>
            <person name="Kellis M."/>
            <person name="Gelbart W."/>
            <person name="Iyer V.N."/>
            <person name="Pollard D.A."/>
            <person name="Sackton T.B."/>
            <person name="Larracuente A.M."/>
            <person name="Singh N.D."/>
            <person name="Abad J.P."/>
            <person name="Abt D.N."/>
            <person name="Adryan B."/>
            <person name="Aguade M."/>
            <person name="Akashi H."/>
            <person name="Anderson W.W."/>
            <person name="Aquadro C.F."/>
            <person name="Ardell D.H."/>
            <person name="Arguello R."/>
            <person name="Artieri C.G."/>
            <person name="Barbash D.A."/>
            <person name="Barker D."/>
            <person name="Barsanti P."/>
            <person name="Batterham P."/>
            <person name="Batzoglou S."/>
            <person name="Begun D."/>
            <person name="Bhutkar A."/>
            <person name="Blanco E."/>
            <person name="Bosak S.A."/>
            <person name="Bradley R.K."/>
            <person name="Brand A.D."/>
            <person name="Brent M.R."/>
            <person name="Brooks A.N."/>
            <person name="Brown R.H."/>
            <person name="Butlin R.K."/>
            <person name="Caggese C."/>
            <person name="Calvi B.R."/>
            <person name="Bernardo de Carvalho A."/>
            <person name="Caspi A."/>
            <person name="Castrezana S."/>
            <person name="Celniker S.E."/>
            <person name="Chang J.L."/>
            <person name="Chapple C."/>
            <person name="Chatterji S."/>
            <person name="Chinwalla A."/>
            <person name="Civetta A."/>
            <person name="Clifton S.W."/>
            <person name="Comeron J.M."/>
            <person name="Costello J.C."/>
            <person name="Coyne J.A."/>
            <person name="Daub J."/>
            <person name="David R.G."/>
            <person name="Delcher A.L."/>
            <person name="Delehaunty K."/>
            <person name="Do C.B."/>
            <person name="Ebling H."/>
            <person name="Edwards K."/>
            <person name="Eickbush T."/>
            <person name="Evans J.D."/>
            <person name="Filipski A."/>
            <person name="Findeiss S."/>
            <person name="Freyhult E."/>
            <person name="Fulton L."/>
            <person name="Fulton R."/>
            <person name="Garcia A.C."/>
            <person name="Gardiner A."/>
            <person name="Garfield D.A."/>
            <person name="Garvin B.E."/>
            <person name="Gibson G."/>
            <person name="Gilbert D."/>
            <person name="Gnerre S."/>
            <person name="Godfrey J."/>
            <person name="Good R."/>
            <person name="Gotea V."/>
            <person name="Gravely B."/>
            <person name="Greenberg A.J."/>
            <person name="Griffiths-Jones S."/>
            <person name="Gross S."/>
            <person name="Guigo R."/>
            <person name="Gustafson E.A."/>
            <person name="Haerty W."/>
            <person name="Hahn M.W."/>
            <person name="Halligan D.L."/>
            <person name="Halpern A.L."/>
            <person name="Halter G.M."/>
            <person name="Han M.V."/>
            <person name="Heger A."/>
            <person name="Hillier L."/>
            <person name="Hinrichs A.S."/>
            <person name="Holmes I."/>
            <person name="Hoskins R.A."/>
            <person name="Hubisz M.J."/>
            <person name="Hultmark D."/>
            <person name="Huntley M.A."/>
            <person name="Jaffe D.B."/>
            <person name="Jagadeeshan S."/>
            <person name="Jeck W.R."/>
            <person name="Johnson J."/>
            <person name="Jones C.D."/>
            <person name="Jordan W.C."/>
            <person name="Karpen G.H."/>
            <person name="Kataoka E."/>
            <person name="Keightley P.D."/>
            <person name="Kheradpour P."/>
            <person name="Kirkness E.F."/>
            <person name="Koerich L.B."/>
            <person name="Kristiansen K."/>
            <person name="Kudrna D."/>
            <person name="Kulathinal R.J."/>
            <person name="Kumar S."/>
            <person name="Kwok R."/>
            <person name="Lander E."/>
            <person name="Langley C.H."/>
            <person name="Lapoint R."/>
            <person name="Lazzaro B.P."/>
            <person name="Lee S.J."/>
            <person name="Levesque L."/>
            <person name="Li R."/>
            <person name="Lin C.F."/>
            <person name="Lin M.F."/>
            <person name="Lindblad-Toh K."/>
            <person name="Llopart A."/>
            <person name="Long M."/>
            <person name="Low L."/>
            <person name="Lozovsky E."/>
            <person name="Lu J."/>
            <person name="Luo M."/>
            <person name="Machado C.A."/>
            <person name="Makalowski W."/>
            <person name="Marzo M."/>
            <person name="Matsuda M."/>
            <person name="Matzkin L."/>
            <person name="McAllister B."/>
            <person name="McBride C.S."/>
            <person name="McKernan B."/>
            <person name="McKernan K."/>
            <person name="Mendez-Lago M."/>
            <person name="Minx P."/>
            <person name="Mollenhauer M.U."/>
            <person name="Montooth K."/>
            <person name="Mount S.M."/>
            <person name="Mu X."/>
            <person name="Myers E."/>
            <person name="Negre B."/>
            <person name="Newfeld S."/>
            <person name="Nielsen R."/>
            <person name="Noor M.A."/>
            <person name="O'Grady P."/>
            <person name="Pachter L."/>
            <person name="Papaceit M."/>
            <person name="Parisi M.J."/>
            <person name="Parisi M."/>
            <person name="Parts L."/>
            <person name="Pedersen J.S."/>
            <person name="Pesole G."/>
            <person name="Phillippy A.M."/>
            <person name="Ponting C.P."/>
            <person name="Pop M."/>
            <person name="Porcelli D."/>
            <person name="Powell J.R."/>
            <person name="Prohaska S."/>
            <person name="Pruitt K."/>
            <person name="Puig M."/>
            <person name="Quesneville H."/>
            <person name="Ram K.R."/>
            <person name="Rand D."/>
            <person name="Rasmussen M.D."/>
            <person name="Reed L.K."/>
            <person name="Reenan R."/>
            <person name="Reily A."/>
            <person name="Remington K.A."/>
            <person name="Rieger T.T."/>
            <person name="Ritchie M.G."/>
            <person name="Robin C."/>
            <person name="Rogers Y.H."/>
            <person name="Rohde C."/>
            <person name="Rozas J."/>
            <person name="Rubenfield M.J."/>
            <person name="Ruiz A."/>
            <person name="Russo S."/>
            <person name="Salzberg S.L."/>
            <person name="Sanchez-Gracia A."/>
            <person name="Saranga D.J."/>
            <person name="Sato H."/>
            <person name="Schaeffer S.W."/>
            <person name="Schatz M.C."/>
            <person name="Schlenke T."/>
            <person name="Schwartz R."/>
            <person name="Segarra C."/>
            <person name="Singh R.S."/>
            <person name="Sirot L."/>
            <person name="Sirota M."/>
            <person name="Sisneros N.B."/>
            <person name="Smith C.D."/>
            <person name="Smith T.F."/>
            <person name="Spieth J."/>
            <person name="Stage D.E."/>
            <person name="Stark A."/>
            <person name="Stephan W."/>
            <person name="Strausberg R.L."/>
            <person name="Strempel S."/>
            <person name="Sturgill D."/>
            <person name="Sutton G."/>
            <person name="Sutton G.G."/>
            <person name="Tao W."/>
            <person name="Teichmann S."/>
            <person name="Tobari Y.N."/>
            <person name="Tomimura Y."/>
            <person name="Tsolas J.M."/>
            <person name="Valente V.L."/>
            <person name="Venter E."/>
            <person name="Venter J.C."/>
            <person name="Vicario S."/>
            <person name="Vieira F.G."/>
            <person name="Vilella A.J."/>
            <person name="Villasante A."/>
            <person name="Walenz B."/>
            <person name="Wang J."/>
            <person name="Wasserman M."/>
            <person name="Watts T."/>
            <person name="Wilson D."/>
            <person name="Wilson R.K."/>
            <person name="Wing R.A."/>
            <person name="Wolfner M.F."/>
            <person name="Wong A."/>
            <person name="Wong G.K."/>
            <person name="Wu C.I."/>
            <person name="Wu G."/>
            <person name="Yamamoto D."/>
            <person name="Yang H.P."/>
            <person name="Yang S.P."/>
            <person name="Yorke J.A."/>
            <person name="Yoshida K."/>
            <person name="Zdobnov E."/>
            <person name="Zhang P."/>
            <person name="Zhang Y."/>
            <person name="Zimin A.V."/>
            <person name="Baldwin J."/>
            <person name="Abdouelleil A."/>
            <person name="Abdulkadir J."/>
            <person name="Abebe A."/>
            <person name="Abera B."/>
            <person name="Abreu J."/>
            <person name="Acer S.C."/>
            <person name="Aftuck L."/>
            <person name="Alexander A."/>
            <person name="An P."/>
            <person name="Anderson E."/>
            <person name="Anderson S."/>
            <person name="Arachi H."/>
            <person name="Azer M."/>
            <person name="Bachantsang P."/>
            <person name="Barry A."/>
            <person name="Bayul T."/>
            <person name="Berlin A."/>
            <person name="Bessette D."/>
            <person name="Bloom T."/>
            <person name="Blye J."/>
            <person name="Boguslavskiy L."/>
            <person name="Bonnet C."/>
            <person name="Boukhgalter B."/>
            <person name="Bourzgui I."/>
            <person name="Brown A."/>
            <person name="Cahill P."/>
            <person name="Channer S."/>
            <person name="Cheshatsang Y."/>
            <person name="Chuda L."/>
            <person name="Citroen M."/>
            <person name="Collymore A."/>
            <person name="Cooke P."/>
            <person name="Costello M."/>
            <person name="D'Aco K."/>
            <person name="Daza R."/>
            <person name="De Haan G."/>
            <person name="DeGray S."/>
            <person name="DeMaso C."/>
            <person name="Dhargay N."/>
            <person name="Dooley K."/>
            <person name="Dooley E."/>
            <person name="Doricent M."/>
            <person name="Dorje P."/>
            <person name="Dorjee K."/>
            <person name="Dupes A."/>
            <person name="Elong R."/>
            <person name="Falk J."/>
            <person name="Farina A."/>
            <person name="Faro S."/>
            <person name="Ferguson D."/>
            <person name="Fisher S."/>
            <person name="Foley C.D."/>
            <person name="Franke A."/>
            <person name="Friedrich D."/>
            <person name="Gadbois L."/>
            <person name="Gearin G."/>
            <person name="Gearin C.R."/>
            <person name="Giannoukos G."/>
            <person name="Goode T."/>
            <person name="Graham J."/>
            <person name="Grandbois E."/>
            <person name="Grewal S."/>
            <person name="Gyaltsen K."/>
            <person name="Hafez N."/>
            <person name="Hagos B."/>
            <person name="Hall J."/>
            <person name="Henson C."/>
            <person name="Hollinger A."/>
            <person name="Honan T."/>
            <person name="Huard M.D."/>
            <person name="Hughes L."/>
            <person name="Hurhula B."/>
            <person name="Husby M.E."/>
            <person name="Kamat A."/>
            <person name="Kanga B."/>
            <person name="Kashin S."/>
            <person name="Khazanovich D."/>
            <person name="Kisner P."/>
            <person name="Lance K."/>
            <person name="Lara M."/>
            <person name="Lee W."/>
            <person name="Lennon N."/>
            <person name="Letendre F."/>
            <person name="LeVine R."/>
            <person name="Lipovsky A."/>
            <person name="Liu X."/>
            <person name="Liu J."/>
            <person name="Liu S."/>
            <person name="Lokyitsang T."/>
            <person name="Lokyitsang Y."/>
            <person name="Lubonja R."/>
            <person name="Lui A."/>
            <person name="MacDonald P."/>
            <person name="Magnisalis V."/>
            <person name="Maru K."/>
            <person name="Matthews C."/>
            <person name="McCusker W."/>
            <person name="McDonough S."/>
            <person name="Mehta T."/>
            <person name="Meldrim J."/>
            <person name="Meneus L."/>
            <person name="Mihai O."/>
            <person name="Mihalev A."/>
            <person name="Mihova T."/>
            <person name="Mittelman R."/>
            <person name="Mlenga V."/>
            <person name="Montmayeur A."/>
            <person name="Mulrain L."/>
            <person name="Navidi A."/>
            <person name="Naylor J."/>
            <person name="Negash T."/>
            <person name="Nguyen T."/>
            <person name="Nguyen N."/>
            <person name="Nicol R."/>
            <person name="Norbu C."/>
            <person name="Norbu N."/>
            <person name="Novod N."/>
            <person name="O'Neill B."/>
            <person name="Osman S."/>
            <person name="Markiewicz E."/>
            <person name="Oyono O.L."/>
            <person name="Patti C."/>
            <person name="Phunkhang P."/>
            <person name="Pierre F."/>
            <person name="Priest M."/>
            <person name="Raghuraman S."/>
            <person name="Rege F."/>
            <person name="Reyes R."/>
            <person name="Rise C."/>
            <person name="Rogov P."/>
            <person name="Ross K."/>
            <person name="Ryan E."/>
            <person name="Settipalli S."/>
            <person name="Shea T."/>
            <person name="Sherpa N."/>
            <person name="Shi L."/>
            <person name="Shih D."/>
            <person name="Sparrow T."/>
            <person name="Spaulding J."/>
            <person name="Stalker J."/>
            <person name="Stange-Thomann N."/>
            <person name="Stavropoulos S."/>
            <person name="Stone C."/>
            <person name="Strader C."/>
            <person name="Tesfaye S."/>
            <person name="Thomson T."/>
            <person name="Thoulutsang Y."/>
            <person name="Thoulutsang D."/>
            <person name="Topham K."/>
            <person name="Topping I."/>
            <person name="Tsamla T."/>
            <person name="Vassiliev H."/>
            <person name="Vo A."/>
            <person name="Wangchuk T."/>
            <person name="Wangdi T."/>
            <person name="Weiand M."/>
            <person name="Wilkinson J."/>
            <person name="Wilson A."/>
            <person name="Yadav S."/>
            <person name="Young G."/>
            <person name="Yu Q."/>
            <person name="Zembek L."/>
            <person name="Zhong D."/>
            <person name="Zimmer A."/>
            <person name="Zwirko Z."/>
            <person name="Jaffe D.B."/>
            <person name="Alvarez P."/>
            <person name="Brockman W."/>
            <person name="Butler J."/>
            <person name="Chin C."/>
            <person name="Gnerre S."/>
            <person name="Grabherr M."/>
            <person name="Kleber M."/>
            <person name="Mauceli E."/>
            <person name="MacCallum I."/>
        </authorList>
    </citation>
    <scope>NUCLEOTIDE SEQUENCE [LARGE SCALE GENOMIC DNA]</scope>
    <source>
        <strain evidence="6">Tucson 14024-0371.13</strain>
    </source>
</reference>
<evidence type="ECO:0000259" key="4">
    <source>
        <dbReference type="Pfam" id="PF23775"/>
    </source>
</evidence>
<dbReference type="InterPro" id="IPR015943">
    <property type="entry name" value="WD40/YVTN_repeat-like_dom_sf"/>
</dbReference>
<dbReference type="HOGENOM" id="CLU_279538_0_0_1"/>